<proteinExistence type="predicted"/>
<dbReference type="InterPro" id="IPR008928">
    <property type="entry name" value="6-hairpin_glycosidase_sf"/>
</dbReference>
<evidence type="ECO:0000259" key="1">
    <source>
        <dbReference type="Pfam" id="PF21307"/>
    </source>
</evidence>
<dbReference type="InterPro" id="IPR049053">
    <property type="entry name" value="AFCA-like_C"/>
</dbReference>
<organism evidence="2 3">
    <name type="scientific">Fusicatenibacter saccharivorans</name>
    <dbReference type="NCBI Taxonomy" id="1150298"/>
    <lineage>
        <taxon>Bacteria</taxon>
        <taxon>Bacillati</taxon>
        <taxon>Bacillota</taxon>
        <taxon>Clostridia</taxon>
        <taxon>Lachnospirales</taxon>
        <taxon>Lachnospiraceae</taxon>
        <taxon>Fusicatenibacter</taxon>
    </lineage>
</organism>
<dbReference type="Pfam" id="PF21307">
    <property type="entry name" value="Glyco_hydro_95_C"/>
    <property type="match status" value="1"/>
</dbReference>
<dbReference type="SUPFAM" id="SSF48208">
    <property type="entry name" value="Six-hairpin glycosidases"/>
    <property type="match status" value="1"/>
</dbReference>
<evidence type="ECO:0000313" key="3">
    <source>
        <dbReference type="Proteomes" id="UP000768180"/>
    </source>
</evidence>
<dbReference type="Proteomes" id="UP000768180">
    <property type="component" value="Unassembled WGS sequence"/>
</dbReference>
<dbReference type="InterPro" id="IPR013780">
    <property type="entry name" value="Glyco_hydro_b"/>
</dbReference>
<reference evidence="2 3" key="1">
    <citation type="journal article" date="2020" name="Cell Host Microbe">
        <title>Functional and Genomic Variation between Human-Derived Isolates of Lachnospiraceae Reveals Inter- and Intra-Species Diversity.</title>
        <authorList>
            <person name="Sorbara M.T."/>
            <person name="Littmann E.R."/>
            <person name="Fontana E."/>
            <person name="Moody T.U."/>
            <person name="Kohout C.E."/>
            <person name="Gjonbalaj M."/>
            <person name="Eaton V."/>
            <person name="Seok R."/>
            <person name="Leiner I.M."/>
            <person name="Pamer E.G."/>
        </authorList>
    </citation>
    <scope>NUCLEOTIDE SEQUENCE [LARGE SCALE GENOMIC DNA]</scope>
    <source>
        <strain evidence="2 3">MSK.14.54</strain>
    </source>
</reference>
<evidence type="ECO:0000313" key="2">
    <source>
        <dbReference type="EMBL" id="NSE16543.1"/>
    </source>
</evidence>
<name>A0ABX2GE01_9FIRM</name>
<keyword evidence="3" id="KW-1185">Reference proteome</keyword>
<dbReference type="EMBL" id="JAAITQ010000014">
    <property type="protein sequence ID" value="NSE16543.1"/>
    <property type="molecule type" value="Genomic_DNA"/>
</dbReference>
<protein>
    <recommendedName>
        <fullName evidence="1">Alpha fucosidase A-like C-terminal domain-containing protein</fullName>
    </recommendedName>
</protein>
<sequence>MVLHLRAPKGKVSVEGMLNRAKYFDRTGKVNDHTIYLSGNLGKNALEFAMCLSAKAMGGRVYTMGHTLVIEEAEKITEKLERAMAQSREHKIILLPALPKAWDHGEVKGLRLVGNASIALAWENGKLTRCAVTADQAYEGEVVYGEMRQAVKLEKGETVMLDAVLQLLES</sequence>
<dbReference type="Gene3D" id="2.60.40.1180">
    <property type="entry name" value="Golgi alpha-mannosidase II"/>
    <property type="match status" value="1"/>
</dbReference>
<dbReference type="PANTHER" id="PTHR31084:SF0">
    <property type="entry name" value="ALPHA-L-FUCOSIDASE 2"/>
    <property type="match status" value="1"/>
</dbReference>
<comment type="caution">
    <text evidence="2">The sequence shown here is derived from an EMBL/GenBank/DDBJ whole genome shotgun (WGS) entry which is preliminary data.</text>
</comment>
<feature type="domain" description="Alpha fucosidase A-like C-terminal" evidence="1">
    <location>
        <begin position="86"/>
        <end position="153"/>
    </location>
</feature>
<gene>
    <name evidence="2" type="ORF">G5B05_09005</name>
</gene>
<accession>A0ABX2GE01</accession>
<dbReference type="PANTHER" id="PTHR31084">
    <property type="entry name" value="ALPHA-L-FUCOSIDASE 2"/>
    <property type="match status" value="1"/>
</dbReference>